<keyword evidence="7" id="KW-0560">Oxidoreductase</keyword>
<keyword evidence="10 12" id="KW-0472">Membrane</keyword>
<evidence type="ECO:0000313" key="14">
    <source>
        <dbReference type="EMBL" id="CAG7818186.1"/>
    </source>
</evidence>
<dbReference type="AlphaFoldDB" id="A0A8J2P803"/>
<evidence type="ECO:0000313" key="15">
    <source>
        <dbReference type="Proteomes" id="UP000708208"/>
    </source>
</evidence>
<keyword evidence="8" id="KW-0408">Iron</keyword>
<gene>
    <name evidence="14" type="ORF">AFUS01_LOCUS28707</name>
</gene>
<dbReference type="CDD" id="cd03505">
    <property type="entry name" value="Delta9-FADS-like"/>
    <property type="match status" value="1"/>
</dbReference>
<evidence type="ECO:0000256" key="9">
    <source>
        <dbReference type="ARBA" id="ARBA00023098"/>
    </source>
</evidence>
<evidence type="ECO:0000256" key="2">
    <source>
        <dbReference type="ARBA" id="ARBA00009295"/>
    </source>
</evidence>
<dbReference type="PANTHER" id="PTHR11351">
    <property type="entry name" value="ACYL-COA DESATURASE"/>
    <property type="match status" value="1"/>
</dbReference>
<dbReference type="GO" id="GO:0005789">
    <property type="term" value="C:endoplasmic reticulum membrane"/>
    <property type="evidence" value="ECO:0007669"/>
    <property type="project" value="TreeGrafter"/>
</dbReference>
<keyword evidence="5" id="KW-0276">Fatty acid metabolism</keyword>
<evidence type="ECO:0000256" key="12">
    <source>
        <dbReference type="SAM" id="Phobius"/>
    </source>
</evidence>
<evidence type="ECO:0000256" key="10">
    <source>
        <dbReference type="ARBA" id="ARBA00023136"/>
    </source>
</evidence>
<dbReference type="Pfam" id="PF00487">
    <property type="entry name" value="FA_desaturase"/>
    <property type="match status" value="1"/>
</dbReference>
<keyword evidence="4 12" id="KW-0812">Transmembrane</keyword>
<evidence type="ECO:0000256" key="3">
    <source>
        <dbReference type="ARBA" id="ARBA00022516"/>
    </source>
</evidence>
<dbReference type="GO" id="GO:0005506">
    <property type="term" value="F:iron ion binding"/>
    <property type="evidence" value="ECO:0007669"/>
    <property type="project" value="TreeGrafter"/>
</dbReference>
<comment type="similarity">
    <text evidence="2">Belongs to the fatty acid desaturase type 1 family.</text>
</comment>
<keyword evidence="11" id="KW-0275">Fatty acid biosynthesis</keyword>
<evidence type="ECO:0000256" key="11">
    <source>
        <dbReference type="ARBA" id="ARBA00023160"/>
    </source>
</evidence>
<keyword evidence="15" id="KW-1185">Reference proteome</keyword>
<keyword evidence="6 12" id="KW-1133">Transmembrane helix</keyword>
<dbReference type="Proteomes" id="UP000708208">
    <property type="component" value="Unassembled WGS sequence"/>
</dbReference>
<proteinExistence type="inferred from homology"/>
<dbReference type="InterPro" id="IPR005804">
    <property type="entry name" value="FA_desaturase_dom"/>
</dbReference>
<feature type="domain" description="Fatty acid desaturase" evidence="13">
    <location>
        <begin position="14"/>
        <end position="107"/>
    </location>
</feature>
<keyword evidence="3" id="KW-0444">Lipid biosynthesis</keyword>
<accession>A0A8J2P803</accession>
<evidence type="ECO:0000256" key="4">
    <source>
        <dbReference type="ARBA" id="ARBA00022692"/>
    </source>
</evidence>
<feature type="transmembrane region" description="Helical" evidence="12">
    <location>
        <begin position="45"/>
        <end position="66"/>
    </location>
</feature>
<dbReference type="EMBL" id="CAJVCH010413716">
    <property type="protein sequence ID" value="CAG7818186.1"/>
    <property type="molecule type" value="Genomic_DNA"/>
</dbReference>
<feature type="non-terminal residue" evidence="14">
    <location>
        <position position="1"/>
    </location>
</feature>
<comment type="caution">
    <text evidence="14">The sequence shown here is derived from an EMBL/GenBank/DDBJ whole genome shotgun (WGS) entry which is preliminary data.</text>
</comment>
<protein>
    <recommendedName>
        <fullName evidence="13">Fatty acid desaturase domain-containing protein</fullName>
    </recommendedName>
</protein>
<keyword evidence="9" id="KW-0443">Lipid metabolism</keyword>
<dbReference type="OrthoDB" id="10260134at2759"/>
<evidence type="ECO:0000256" key="1">
    <source>
        <dbReference type="ARBA" id="ARBA00004141"/>
    </source>
</evidence>
<evidence type="ECO:0000256" key="6">
    <source>
        <dbReference type="ARBA" id="ARBA00022989"/>
    </source>
</evidence>
<evidence type="ECO:0000256" key="5">
    <source>
        <dbReference type="ARBA" id="ARBA00022832"/>
    </source>
</evidence>
<dbReference type="InterPro" id="IPR015876">
    <property type="entry name" value="Acyl-CoA_DS"/>
</dbReference>
<organism evidence="14 15">
    <name type="scientific">Allacma fusca</name>
    <dbReference type="NCBI Taxonomy" id="39272"/>
    <lineage>
        <taxon>Eukaryota</taxon>
        <taxon>Metazoa</taxon>
        <taxon>Ecdysozoa</taxon>
        <taxon>Arthropoda</taxon>
        <taxon>Hexapoda</taxon>
        <taxon>Collembola</taxon>
        <taxon>Symphypleona</taxon>
        <taxon>Sminthuridae</taxon>
        <taxon>Allacma</taxon>
    </lineage>
</organism>
<dbReference type="PANTHER" id="PTHR11351:SF31">
    <property type="entry name" value="DESATURASE 1, ISOFORM A-RELATED"/>
    <property type="match status" value="1"/>
</dbReference>
<evidence type="ECO:0000256" key="8">
    <source>
        <dbReference type="ARBA" id="ARBA00023004"/>
    </source>
</evidence>
<name>A0A8J2P803_9HEXA</name>
<evidence type="ECO:0000256" key="7">
    <source>
        <dbReference type="ARBA" id="ARBA00023002"/>
    </source>
</evidence>
<sequence length="157" mass="17885">SVQVSDLRADPLLMWQRKYYALLTVFLAFIAPTALPWLAWNETLVNSFLVAFVLRLVYSYHVTFLVNSAAHIWGSRPYDKTINPAENKLVSILSVGEGWHNYHHVFPFDYKAGEFGPGPLNLTTALIDVFAKIGWAYDLKTVPSKIVKRRKCRTGQN</sequence>
<comment type="subcellular location">
    <subcellularLocation>
        <location evidence="1">Membrane</location>
        <topology evidence="1">Multi-pass membrane protein</topology>
    </subcellularLocation>
</comment>
<reference evidence="14" key="1">
    <citation type="submission" date="2021-06" db="EMBL/GenBank/DDBJ databases">
        <authorList>
            <person name="Hodson N. C."/>
            <person name="Mongue J. A."/>
            <person name="Jaron S. K."/>
        </authorList>
    </citation>
    <scope>NUCLEOTIDE SEQUENCE</scope>
</reference>
<evidence type="ECO:0000259" key="13">
    <source>
        <dbReference type="Pfam" id="PF00487"/>
    </source>
</evidence>
<dbReference type="GO" id="GO:0006636">
    <property type="term" value="P:unsaturated fatty acid biosynthetic process"/>
    <property type="evidence" value="ECO:0007669"/>
    <property type="project" value="TreeGrafter"/>
</dbReference>
<dbReference type="GO" id="GO:0004768">
    <property type="term" value="F:stearoyl-CoA 9-desaturase activity"/>
    <property type="evidence" value="ECO:0007669"/>
    <property type="project" value="TreeGrafter"/>
</dbReference>
<feature type="transmembrane region" description="Helical" evidence="12">
    <location>
        <begin position="20"/>
        <end position="39"/>
    </location>
</feature>